<proteinExistence type="predicted"/>
<comment type="caution">
    <text evidence="1">The sequence shown here is derived from an EMBL/GenBank/DDBJ whole genome shotgun (WGS) entry which is preliminary data.</text>
</comment>
<name>A0AAV4VKZ6_9ARAC</name>
<sequence>MQLRHEIRNKTASFRDGPRVNIRSLNAFSSACAQERLLDCRLAFFALRFETPGPSDNSGNTEIQCLEHFQSHIELKRSHTTSSKDFISYHNLAYFKKKSISITTLC</sequence>
<evidence type="ECO:0000313" key="2">
    <source>
        <dbReference type="Proteomes" id="UP001054837"/>
    </source>
</evidence>
<evidence type="ECO:0000313" key="1">
    <source>
        <dbReference type="EMBL" id="GIY70826.1"/>
    </source>
</evidence>
<dbReference type="Proteomes" id="UP001054837">
    <property type="component" value="Unassembled WGS sequence"/>
</dbReference>
<gene>
    <name evidence="1" type="ORF">CDAR_402461</name>
</gene>
<protein>
    <submittedName>
        <fullName evidence="1">Uncharacterized protein</fullName>
    </submittedName>
</protein>
<dbReference type="AlphaFoldDB" id="A0AAV4VKZ6"/>
<accession>A0AAV4VKZ6</accession>
<dbReference type="EMBL" id="BPLQ01013236">
    <property type="protein sequence ID" value="GIY70826.1"/>
    <property type="molecule type" value="Genomic_DNA"/>
</dbReference>
<reference evidence="1 2" key="1">
    <citation type="submission" date="2021-06" db="EMBL/GenBank/DDBJ databases">
        <title>Caerostris darwini draft genome.</title>
        <authorList>
            <person name="Kono N."/>
            <person name="Arakawa K."/>
        </authorList>
    </citation>
    <scope>NUCLEOTIDE SEQUENCE [LARGE SCALE GENOMIC DNA]</scope>
</reference>
<keyword evidence="2" id="KW-1185">Reference proteome</keyword>
<organism evidence="1 2">
    <name type="scientific">Caerostris darwini</name>
    <dbReference type="NCBI Taxonomy" id="1538125"/>
    <lineage>
        <taxon>Eukaryota</taxon>
        <taxon>Metazoa</taxon>
        <taxon>Ecdysozoa</taxon>
        <taxon>Arthropoda</taxon>
        <taxon>Chelicerata</taxon>
        <taxon>Arachnida</taxon>
        <taxon>Araneae</taxon>
        <taxon>Araneomorphae</taxon>
        <taxon>Entelegynae</taxon>
        <taxon>Araneoidea</taxon>
        <taxon>Araneidae</taxon>
        <taxon>Caerostris</taxon>
    </lineage>
</organism>